<organism evidence="1 2">
    <name type="scientific">Kaistia terrae</name>
    <dbReference type="NCBI Taxonomy" id="537017"/>
    <lineage>
        <taxon>Bacteria</taxon>
        <taxon>Pseudomonadati</taxon>
        <taxon>Pseudomonadota</taxon>
        <taxon>Alphaproteobacteria</taxon>
        <taxon>Hyphomicrobiales</taxon>
        <taxon>Kaistiaceae</taxon>
        <taxon>Kaistia</taxon>
    </lineage>
</organism>
<evidence type="ECO:0000313" key="1">
    <source>
        <dbReference type="EMBL" id="MFC5517072.1"/>
    </source>
</evidence>
<feature type="non-terminal residue" evidence="1">
    <location>
        <position position="171"/>
    </location>
</feature>
<name>A0ABW0PZ76_9HYPH</name>
<dbReference type="Proteomes" id="UP001596150">
    <property type="component" value="Unassembled WGS sequence"/>
</dbReference>
<reference evidence="2" key="1">
    <citation type="journal article" date="2019" name="Int. J. Syst. Evol. Microbiol.">
        <title>The Global Catalogue of Microorganisms (GCM) 10K type strain sequencing project: providing services to taxonomists for standard genome sequencing and annotation.</title>
        <authorList>
            <consortium name="The Broad Institute Genomics Platform"/>
            <consortium name="The Broad Institute Genome Sequencing Center for Infectious Disease"/>
            <person name="Wu L."/>
            <person name="Ma J."/>
        </authorList>
    </citation>
    <scope>NUCLEOTIDE SEQUENCE [LARGE SCALE GENOMIC DNA]</scope>
    <source>
        <strain evidence="2">KACC 12633</strain>
    </source>
</reference>
<evidence type="ECO:0000313" key="2">
    <source>
        <dbReference type="Proteomes" id="UP001596150"/>
    </source>
</evidence>
<sequence length="171" mass="19023">MRRFRMTNAQIQTASGIDALPHHELTLAEGASFDYASIDLEDAQRLRGAAAQIRSWRKTTIRYMIGTGVNLLAAKELLGHGRFTAWLAAEFGWTDRTARNYMQAAEAFETKTEIISDLPATVVYQLASPSTPAAAREAVVSRLRDDKRMPLDDIREIIADAKEQDKAARAD</sequence>
<dbReference type="RefSeq" id="WP_380224505.1">
    <property type="nucleotide sequence ID" value="NZ_JBHSML010000004.1"/>
</dbReference>
<gene>
    <name evidence="1" type="ORF">ACFPP9_14905</name>
</gene>
<accession>A0ABW0PZ76</accession>
<dbReference type="InterPro" id="IPR021451">
    <property type="entry name" value="DUF3102"/>
</dbReference>
<dbReference type="EMBL" id="JBHSML010000004">
    <property type="protein sequence ID" value="MFC5517072.1"/>
    <property type="molecule type" value="Genomic_DNA"/>
</dbReference>
<proteinExistence type="predicted"/>
<keyword evidence="2" id="KW-1185">Reference proteome</keyword>
<protein>
    <submittedName>
        <fullName evidence="1">DUF3102 domain-containing protein</fullName>
    </submittedName>
</protein>
<comment type="caution">
    <text evidence="1">The sequence shown here is derived from an EMBL/GenBank/DDBJ whole genome shotgun (WGS) entry which is preliminary data.</text>
</comment>
<dbReference type="Pfam" id="PF11300">
    <property type="entry name" value="DUF3102"/>
    <property type="match status" value="1"/>
</dbReference>